<name>A0A4Q2RA87_9HYPH</name>
<accession>A0A4Q2RA87</accession>
<evidence type="ECO:0008006" key="6">
    <source>
        <dbReference type="Google" id="ProtNLM"/>
    </source>
</evidence>
<reference evidence="4 5" key="2">
    <citation type="submission" date="2019-02" db="EMBL/GenBank/DDBJ databases">
        <title>'Lichenibacterium ramalinii' gen. nov. sp. nov., 'Lichenibacterium minor' gen. nov. sp. nov.</title>
        <authorList>
            <person name="Pankratov T."/>
        </authorList>
    </citation>
    <scope>NUCLEOTIDE SEQUENCE [LARGE SCALE GENOMIC DNA]</scope>
    <source>
        <strain evidence="4 5">RmlP001</strain>
    </source>
</reference>
<dbReference type="CDD" id="cd19607">
    <property type="entry name" value="GTA_TIM-barrel-like"/>
    <property type="match status" value="1"/>
</dbReference>
<organism evidence="4 5">
    <name type="scientific">Lichenibacterium ramalinae</name>
    <dbReference type="NCBI Taxonomy" id="2316527"/>
    <lineage>
        <taxon>Bacteria</taxon>
        <taxon>Pseudomonadati</taxon>
        <taxon>Pseudomonadota</taxon>
        <taxon>Alphaproteobacteria</taxon>
        <taxon>Hyphomicrobiales</taxon>
        <taxon>Lichenihabitantaceae</taxon>
        <taxon>Lichenibacterium</taxon>
    </lineage>
</organism>
<dbReference type="InterPro" id="IPR056490">
    <property type="entry name" value="Rcc01698_C"/>
</dbReference>
<dbReference type="Pfam" id="PF23666">
    <property type="entry name" value="Rcc01698_C"/>
    <property type="match status" value="1"/>
</dbReference>
<evidence type="ECO:0000259" key="3">
    <source>
        <dbReference type="Pfam" id="PF23666"/>
    </source>
</evidence>
<evidence type="ECO:0000259" key="2">
    <source>
        <dbReference type="Pfam" id="PF13550"/>
    </source>
</evidence>
<protein>
    <recommendedName>
        <fullName evidence="6">Host specificity protein</fullName>
    </recommendedName>
</protein>
<dbReference type="InterPro" id="IPR017853">
    <property type="entry name" value="GH"/>
</dbReference>
<feature type="domain" description="Tip attachment protein J" evidence="2">
    <location>
        <begin position="799"/>
        <end position="959"/>
    </location>
</feature>
<dbReference type="Proteomes" id="UP000289411">
    <property type="component" value="Unassembled WGS sequence"/>
</dbReference>
<sequence>MATLVLRSAGTAIGTALGGPLGGIVGGALGAVGGGLVDGLLANTLASRRSKAPQLAEIGITHAGEGTPVRKLWGRMRLGGNVIWCTRFQAVSKTQKSTSASGKGFGASTKVTSFELSFAVAFCEGGDSVTLGRVWADGNELDLSQYSTRFYDGSEGQMPDASIEAAEGVGAVPAYRGICYLVFDLMPLGDFGNRMPQITAEILRRPPIPDPDDVTNTLRAVCLLPGAGEFVLGTQVYQSSDGFGAWFPENVHTPDGIPDLYSALDQLDATLPGRGAVSLVVSWFGTDLRAGTCRIVPKVETPYKTVRPADWAVAGFTRATADVVSQIDPATLDPTGLAGAAPAIGGLVPAFGGTPSDDTVVQAIGAMNARGLRVQFYPFVMMDVPPGNALPDPYGGAAQAPYPWRGRVTCHPGPGQPGTADRTPAVADQVAAFFAAYTPMVLHYAQLAVQAGGVDSFVVGSELVGLTRLRTGPGDAPYPAVAALKALAAAVKAIVGPGCKVGYAADWTEYHSHRPADGTGDVLFNMDPLWSDPNIDFVGIDNYLPLSDWRDGAPNIDADPVAGPTTIYDKAYLQANIEGGEDYAWYYASDADRVAQRRTPIVDTAAGQHWVFRQKDIRSWWLNAHRGRPGGVEAAAATAWVPQSKPIRFTEFGCPAVDKGPNQPNVFYDPKSSESFLPYFSTGSKDDPVQRAYLEATLSYWRDHAPVSTVYGGPMLSTADMYAWAWDARPFPDFPGRTAVWHDTPNYELGHWLTGRLGEVPLKWIIAELCAAAGVTAFDTSALMSASTLVLGYATDALMSPRDILAGLMDAHQFDARESDGTLAFFARGNVRVTALDVAGLAVEGAADPGYAVTRAGETDLPGALRLTFADPYLGYASCAVEARRNTGTSQSVASVATAAVLDPAYAADTAASLLQQAWAGRETGTVKLPPSRLALDPGDAVTLGFDGLTMPFRITAVETSTYRTATLVGFDPSLLKVSSPPQPRAGWPKVGSYGPPLIAFVPLPPVTGAEPQLWAPRVAAFANPWCGVDVYRGNGGGGWDYAVTVETPSVMGVLTAPLFPGPVNRWDLGNVLALRLAGGGQLLSLAETQALAGAGALAVENAAAGAWEVVQYQTAQLTGLGRYTLTRLLRGQLGTEGAMGDPVPAGARVVVLDANALAVLPLSLDQVGLVQRLRYGPSLVGPADPTYTEVDIAFPATGLRPLSVSQIAGRRVPPSLDVAFTWVRRTRFGGDGWDVDAVPLNEEAELYDLEVTDGAGRVLRGVAGLTAPAWTYPAALQAADFGAPQPAYTVNLYQVSAVVGRGQVATAKVFP</sequence>
<feature type="domain" description="GTA TIM-barrel-like" evidence="1">
    <location>
        <begin position="437"/>
        <end position="735"/>
    </location>
</feature>
<dbReference type="SUPFAM" id="SSF51445">
    <property type="entry name" value="(Trans)glycosidases"/>
    <property type="match status" value="1"/>
</dbReference>
<dbReference type="Pfam" id="PF13550">
    <property type="entry name" value="Phage-tail_3"/>
    <property type="match status" value="1"/>
</dbReference>
<keyword evidence="5" id="KW-1185">Reference proteome</keyword>
<evidence type="ECO:0000313" key="4">
    <source>
        <dbReference type="EMBL" id="RYB03954.1"/>
    </source>
</evidence>
<gene>
    <name evidence="4" type="ORF">D3272_15300</name>
</gene>
<dbReference type="RefSeq" id="WP_129220075.1">
    <property type="nucleotide sequence ID" value="NZ_QYBC01000012.1"/>
</dbReference>
<dbReference type="InterPro" id="IPR025195">
    <property type="entry name" value="GTA_TIM_dom"/>
</dbReference>
<dbReference type="OrthoDB" id="8445115at2"/>
<proteinExistence type="predicted"/>
<evidence type="ECO:0000259" key="1">
    <source>
        <dbReference type="Pfam" id="PF13547"/>
    </source>
</evidence>
<comment type="caution">
    <text evidence="4">The sequence shown here is derived from an EMBL/GenBank/DDBJ whole genome shotgun (WGS) entry which is preliminary data.</text>
</comment>
<feature type="domain" description="Rcc01698-like C-terminal" evidence="3">
    <location>
        <begin position="1050"/>
        <end position="1151"/>
    </location>
</feature>
<dbReference type="InterPro" id="IPR032876">
    <property type="entry name" value="J_dom"/>
</dbReference>
<reference evidence="4 5" key="1">
    <citation type="submission" date="2018-09" db="EMBL/GenBank/DDBJ databases">
        <authorList>
            <person name="Grouzdev D.S."/>
            <person name="Krutkina M.S."/>
        </authorList>
    </citation>
    <scope>NUCLEOTIDE SEQUENCE [LARGE SCALE GENOMIC DNA]</scope>
    <source>
        <strain evidence="4 5">RmlP001</strain>
    </source>
</reference>
<dbReference type="Pfam" id="PF13547">
    <property type="entry name" value="GTA_TIM"/>
    <property type="match status" value="1"/>
</dbReference>
<evidence type="ECO:0000313" key="5">
    <source>
        <dbReference type="Proteomes" id="UP000289411"/>
    </source>
</evidence>
<dbReference type="EMBL" id="QYBC01000012">
    <property type="protein sequence ID" value="RYB03954.1"/>
    <property type="molecule type" value="Genomic_DNA"/>
</dbReference>
<dbReference type="Gene3D" id="3.20.20.80">
    <property type="entry name" value="Glycosidases"/>
    <property type="match status" value="1"/>
</dbReference>